<dbReference type="Pfam" id="PF13641">
    <property type="entry name" value="Glyco_tranf_2_3"/>
    <property type="match status" value="1"/>
</dbReference>
<dbReference type="InterPro" id="IPR029044">
    <property type="entry name" value="Nucleotide-diphossugar_trans"/>
</dbReference>
<organism evidence="11 12">
    <name type="scientific">Acinetobacter defluvii</name>
    <dbReference type="NCBI Taxonomy" id="1871111"/>
    <lineage>
        <taxon>Bacteria</taxon>
        <taxon>Pseudomonadati</taxon>
        <taxon>Pseudomonadota</taxon>
        <taxon>Gammaproteobacteria</taxon>
        <taxon>Moraxellales</taxon>
        <taxon>Moraxellaceae</taxon>
        <taxon>Acinetobacter</taxon>
    </lineage>
</organism>
<evidence type="ECO:0000313" key="11">
    <source>
        <dbReference type="EMBL" id="AWL29403.1"/>
    </source>
</evidence>
<feature type="transmembrane region" description="Helical" evidence="10">
    <location>
        <begin position="334"/>
        <end position="354"/>
    </location>
</feature>
<dbReference type="GO" id="GO:0043708">
    <property type="term" value="P:cell adhesion involved in biofilm formation"/>
    <property type="evidence" value="ECO:0007669"/>
    <property type="project" value="InterPro"/>
</dbReference>
<dbReference type="PANTHER" id="PTHR43630:SF1">
    <property type="entry name" value="POLY-BETA-1,6-N-ACETYL-D-GLUCOSAMINE SYNTHASE"/>
    <property type="match status" value="1"/>
</dbReference>
<protein>
    <recommendedName>
        <fullName evidence="9 10">Poly-beta-1,6-N-acetyl-D-glucosamine synthase</fullName>
        <shortName evidence="10">Poly-beta-1,6-GlcNAc synthase</shortName>
        <ecNumber evidence="10">2.4.1.-</ecNumber>
    </recommendedName>
</protein>
<evidence type="ECO:0000256" key="6">
    <source>
        <dbReference type="ARBA" id="ARBA00022692"/>
    </source>
</evidence>
<dbReference type="Proteomes" id="UP000245977">
    <property type="component" value="Chromosome"/>
</dbReference>
<keyword evidence="4 10" id="KW-0328">Glycosyltransferase</keyword>
<dbReference type="AlphaFoldDB" id="A0A2S2FEK9"/>
<dbReference type="InterPro" id="IPR023853">
    <property type="entry name" value="PGA_PgaC/IcaA"/>
</dbReference>
<evidence type="ECO:0000256" key="8">
    <source>
        <dbReference type="ARBA" id="ARBA00023136"/>
    </source>
</evidence>
<keyword evidence="7 10" id="KW-1133">Transmembrane helix</keyword>
<feature type="transmembrane region" description="Helical" evidence="10">
    <location>
        <begin position="366"/>
        <end position="389"/>
    </location>
</feature>
<dbReference type="CDD" id="cd06423">
    <property type="entry name" value="CESA_like"/>
    <property type="match status" value="1"/>
</dbReference>
<dbReference type="GO" id="GO:0005886">
    <property type="term" value="C:plasma membrane"/>
    <property type="evidence" value="ECO:0007669"/>
    <property type="project" value="UniProtKB-SubCell"/>
</dbReference>
<keyword evidence="5 10" id="KW-0808">Transferase</keyword>
<evidence type="ECO:0000256" key="10">
    <source>
        <dbReference type="RuleBase" id="RU364028"/>
    </source>
</evidence>
<dbReference type="NCBIfam" id="TIGR03937">
    <property type="entry name" value="PgaC_IcaA"/>
    <property type="match status" value="1"/>
</dbReference>
<sequence length="414" mass="48222">MTIVELLFLFAFLYPLVMAWTWMIGGVWFFFKREYKQNQLPKISQQGCSIIIPCFNEEAQVRETIRYALQTQYPKFEVIAVNDGSSDRTAEILDELAKQYPSLRVVHLAENQGKAFALRSGMMVSQYEYLICIDGDALLHPHAAIWMMHHLTNFNRVGAVTGNPRIINRSSILGKLQVGEFSSIIGLIKRAQRTYGRIFTVSGVIAGFRKTALEQVGFWSDDKITEDIDISWKIQLAKWDIHYVPNALCYIYMPETLSGLWKQRVRWAQGGVEVLRTYIPKLFKLSALKMWPVALESMISMIWAYVILLIIVLFFVGLFVPLPAEWYVKSLFPQWYGVILAITCLIQFFISLYIDKRYDDQRFFRNYFWVIWYPLFFWLLSAATTIVAVPKALFTRKKRARWVSPDRGFRGEDV</sequence>
<dbReference type="PANTHER" id="PTHR43630">
    <property type="entry name" value="POLY-BETA-1,6-N-ACETYL-D-GLUCOSAMINE SYNTHASE"/>
    <property type="match status" value="1"/>
</dbReference>
<gene>
    <name evidence="11" type="primary">pgaC</name>
    <name evidence="11" type="ORF">DJ533_12880</name>
</gene>
<dbReference type="RefSeq" id="WP_065992453.1">
    <property type="nucleotide sequence ID" value="NZ_CP029397.2"/>
</dbReference>
<evidence type="ECO:0000256" key="4">
    <source>
        <dbReference type="ARBA" id="ARBA00022676"/>
    </source>
</evidence>
<feature type="transmembrane region" description="Helical" evidence="10">
    <location>
        <begin position="302"/>
        <end position="322"/>
    </location>
</feature>
<dbReference type="KEGG" id="adv:DJ533_12880"/>
<dbReference type="SUPFAM" id="SSF53448">
    <property type="entry name" value="Nucleotide-diphospho-sugar transferases"/>
    <property type="match status" value="1"/>
</dbReference>
<evidence type="ECO:0000256" key="3">
    <source>
        <dbReference type="ARBA" id="ARBA00022475"/>
    </source>
</evidence>
<dbReference type="EC" id="2.4.1.-" evidence="10"/>
<comment type="similarity">
    <text evidence="2 10">Belongs to the glycosyltransferase 2 family.</text>
</comment>
<dbReference type="OrthoDB" id="276604at2"/>
<keyword evidence="6 10" id="KW-0812">Transmembrane</keyword>
<keyword evidence="3 10" id="KW-1003">Cell membrane</keyword>
<feature type="transmembrane region" description="Helical" evidence="10">
    <location>
        <begin position="6"/>
        <end position="31"/>
    </location>
</feature>
<evidence type="ECO:0000256" key="1">
    <source>
        <dbReference type="ARBA" id="ARBA00004651"/>
    </source>
</evidence>
<name>A0A2S2FEK9_9GAMM</name>
<evidence type="ECO:0000256" key="2">
    <source>
        <dbReference type="ARBA" id="ARBA00006739"/>
    </source>
</evidence>
<dbReference type="GO" id="GO:0008375">
    <property type="term" value="F:acetylglucosaminyltransferase activity"/>
    <property type="evidence" value="ECO:0007669"/>
    <property type="project" value="UniProtKB-UniRule"/>
</dbReference>
<evidence type="ECO:0000313" key="12">
    <source>
        <dbReference type="Proteomes" id="UP000245977"/>
    </source>
</evidence>
<dbReference type="Gene3D" id="3.90.550.10">
    <property type="entry name" value="Spore Coat Polysaccharide Biosynthesis Protein SpsA, Chain A"/>
    <property type="match status" value="1"/>
</dbReference>
<dbReference type="EMBL" id="CP029397">
    <property type="protein sequence ID" value="AWL29403.1"/>
    <property type="molecule type" value="Genomic_DNA"/>
</dbReference>
<accession>A0A2S2FEK9</accession>
<evidence type="ECO:0000256" key="9">
    <source>
        <dbReference type="NCBIfam" id="TIGR03937"/>
    </source>
</evidence>
<proteinExistence type="inferred from homology"/>
<evidence type="ECO:0000256" key="7">
    <source>
        <dbReference type="ARBA" id="ARBA00022989"/>
    </source>
</evidence>
<evidence type="ECO:0000256" key="5">
    <source>
        <dbReference type="ARBA" id="ARBA00022679"/>
    </source>
</evidence>
<comment type="subcellular location">
    <subcellularLocation>
        <location evidence="1 10">Cell membrane</location>
        <topology evidence="1 10">Multi-pass membrane protein</topology>
    </subcellularLocation>
</comment>
<reference evidence="11" key="1">
    <citation type="submission" date="2019-08" db="EMBL/GenBank/DDBJ databases">
        <title>The complete genome of Acinetobacter defluvii strain WCHAD010030.</title>
        <authorList>
            <person name="Hu Y."/>
            <person name="Qin J."/>
            <person name="Feng Y."/>
            <person name="Zong Z."/>
        </authorList>
    </citation>
    <scope>NUCLEOTIDE SEQUENCE</scope>
    <source>
        <strain evidence="11">WCHA30</strain>
    </source>
</reference>
<keyword evidence="12" id="KW-1185">Reference proteome</keyword>
<dbReference type="STRING" id="1871111.GCA_001704615_01241"/>
<keyword evidence="8 10" id="KW-0472">Membrane</keyword>